<dbReference type="GO" id="GO:0005634">
    <property type="term" value="C:nucleus"/>
    <property type="evidence" value="ECO:0007669"/>
    <property type="project" value="UniProtKB-SubCell"/>
</dbReference>
<feature type="region of interest" description="Disordered" evidence="13">
    <location>
        <begin position="333"/>
        <end position="429"/>
    </location>
</feature>
<evidence type="ECO:0000256" key="9">
    <source>
        <dbReference type="ARBA" id="ARBA00022853"/>
    </source>
</evidence>
<keyword evidence="5" id="KW-0479">Metal-binding</keyword>
<evidence type="ECO:0000256" key="4">
    <source>
        <dbReference type="ARBA" id="ARBA00022553"/>
    </source>
</evidence>
<feature type="domain" description="SAM" evidence="15">
    <location>
        <begin position="573"/>
        <end position="636"/>
    </location>
</feature>
<dbReference type="InterPro" id="IPR001965">
    <property type="entry name" value="Znf_PHD"/>
</dbReference>
<dbReference type="RefSeq" id="XP_003747992.1">
    <property type="nucleotide sequence ID" value="XM_003747944.2"/>
</dbReference>
<evidence type="ECO:0000256" key="5">
    <source>
        <dbReference type="ARBA" id="ARBA00022723"/>
    </source>
</evidence>
<evidence type="ECO:0000256" key="11">
    <source>
        <dbReference type="PROSITE-ProRule" id="PRU00146"/>
    </source>
</evidence>
<feature type="coiled-coil region" evidence="12">
    <location>
        <begin position="32"/>
        <end position="59"/>
    </location>
</feature>
<dbReference type="Pfam" id="PF00628">
    <property type="entry name" value="PHD"/>
    <property type="match status" value="2"/>
</dbReference>
<keyword evidence="10" id="KW-0539">Nucleus</keyword>
<dbReference type="CDD" id="cd15489">
    <property type="entry name" value="PHD_SF"/>
    <property type="match status" value="1"/>
</dbReference>
<keyword evidence="7" id="KW-0862">Zinc</keyword>
<name>A0AAJ6QYF7_9ACAR</name>
<evidence type="ECO:0000256" key="1">
    <source>
        <dbReference type="ARBA" id="ARBA00004123"/>
    </source>
</evidence>
<dbReference type="GO" id="GO:0003682">
    <property type="term" value="F:chromatin binding"/>
    <property type="evidence" value="ECO:0007669"/>
    <property type="project" value="TreeGrafter"/>
</dbReference>
<evidence type="ECO:0000259" key="15">
    <source>
        <dbReference type="PROSITE" id="PS50105"/>
    </source>
</evidence>
<dbReference type="Pfam" id="PF21524">
    <property type="entry name" value="SAMD1_WH"/>
    <property type="match status" value="1"/>
</dbReference>
<evidence type="ECO:0000313" key="18">
    <source>
        <dbReference type="RefSeq" id="XP_003747992.1"/>
    </source>
</evidence>
<dbReference type="InterPro" id="IPR019786">
    <property type="entry name" value="Zinc_finger_PHD-type_CS"/>
</dbReference>
<dbReference type="Proteomes" id="UP000694867">
    <property type="component" value="Unplaced"/>
</dbReference>
<dbReference type="GO" id="GO:0006325">
    <property type="term" value="P:chromatin organization"/>
    <property type="evidence" value="ECO:0007669"/>
    <property type="project" value="UniProtKB-KW"/>
</dbReference>
<dbReference type="GeneID" id="100898089"/>
<keyword evidence="6 11" id="KW-0863">Zinc-finger</keyword>
<evidence type="ECO:0000256" key="12">
    <source>
        <dbReference type="SAM" id="Coils"/>
    </source>
</evidence>
<keyword evidence="17" id="KW-1185">Reference proteome</keyword>
<dbReference type="PROSITE" id="PS52014">
    <property type="entry name" value="SAMD1_WH"/>
    <property type="match status" value="1"/>
</dbReference>
<dbReference type="InterPro" id="IPR001660">
    <property type="entry name" value="SAM"/>
</dbReference>
<evidence type="ECO:0000256" key="3">
    <source>
        <dbReference type="ARBA" id="ARBA00022499"/>
    </source>
</evidence>
<feature type="domain" description="SAMD1-like winged helix (WH)" evidence="16">
    <location>
        <begin position="1"/>
        <end position="72"/>
    </location>
</feature>
<dbReference type="GO" id="GO:0045892">
    <property type="term" value="P:negative regulation of DNA-templated transcription"/>
    <property type="evidence" value="ECO:0007669"/>
    <property type="project" value="TreeGrafter"/>
</dbReference>
<accession>A0AAJ6QYF7</accession>
<sequence>MEYWEAISDAISKLRERKNRPDLDNIFTLLSRKRLKLSKAALEDALIELEKENKLFRKSFKGHISYRQTVPGEKAAASFSSDTEEDTQDTTEAFGRPVANEGKTEKHTGLFSEDGENQREMSTKPETTASRPNSAVSSDSDSQEATSKKRKFSTDVNSGPVARMSGRKRTKKIHGPDWQTDVPQLECKMHLSTCVICKSKDISTNLLFCSACKIYVHARCLQLTDRSIAKISANKQFYCLGCKPCKICHWEASVEIPLKERSKTTLASIMAGNDIIHCCQCYSVFHLSCLRPPLDTKPRDQPWMCRKCNYEVNKKEKLKANAAANAMLLVSQQKPLSNPERSDSSKASRSSSCSPVSNNENSLGNNGTSLSTAASPEPTLIKSEAGVDTSDKKEAVIVTENNNSKNATDNNAPIAQSTKSKNTEQKTTSELRRKLLEILPPRNRREISPAIPQAAEENKIAEHKKSKIPKIVAEAQKPQQQSNKLSTQVAPQNAKDKTNNGVSLAAKKSSIVPPPEPSLVLTAAEPITNGQAAILGQVLIPIPLAARPKSPPLLVTKKGFAQFQIDYPFVGDWTSEQVANFFKALGYDKEAPVFVEQEIDGRSLLLLGRSDVLNGLGLKLGPAVKIFKHISNLQDIVRIN</sequence>
<proteinExistence type="predicted"/>
<keyword evidence="9" id="KW-0156">Chromatin regulator</keyword>
<comment type="subcellular location">
    <subcellularLocation>
        <location evidence="1">Nucleus</location>
    </subcellularLocation>
</comment>
<evidence type="ECO:0000313" key="17">
    <source>
        <dbReference type="Proteomes" id="UP000694867"/>
    </source>
</evidence>
<evidence type="ECO:0000256" key="13">
    <source>
        <dbReference type="SAM" id="MobiDB-lite"/>
    </source>
</evidence>
<dbReference type="Gene3D" id="3.30.40.10">
    <property type="entry name" value="Zinc/RING finger domain, C3HC4 (zinc finger)"/>
    <property type="match status" value="2"/>
</dbReference>
<dbReference type="SMART" id="SM00454">
    <property type="entry name" value="SAM"/>
    <property type="match status" value="1"/>
</dbReference>
<dbReference type="PROSITE" id="PS50105">
    <property type="entry name" value="SAM_DOMAIN"/>
    <property type="match status" value="1"/>
</dbReference>
<feature type="domain" description="PHD-type" evidence="14">
    <location>
        <begin position="191"/>
        <end position="245"/>
    </location>
</feature>
<dbReference type="GO" id="GO:0008270">
    <property type="term" value="F:zinc ion binding"/>
    <property type="evidence" value="ECO:0007669"/>
    <property type="project" value="UniProtKB-KW"/>
</dbReference>
<dbReference type="InterPro" id="IPR013083">
    <property type="entry name" value="Znf_RING/FYVE/PHD"/>
</dbReference>
<dbReference type="GO" id="GO:0003677">
    <property type="term" value="F:DNA binding"/>
    <property type="evidence" value="ECO:0007669"/>
    <property type="project" value="InterPro"/>
</dbReference>
<evidence type="ECO:0000256" key="6">
    <source>
        <dbReference type="ARBA" id="ARBA00022771"/>
    </source>
</evidence>
<dbReference type="InterPro" id="IPR048589">
    <property type="entry name" value="SAMD1-like_WH"/>
</dbReference>
<keyword evidence="4" id="KW-0597">Phosphoprotein</keyword>
<dbReference type="AlphaFoldDB" id="A0AAJ6QYF7"/>
<protein>
    <submittedName>
        <fullName evidence="18">Uncharacterized protein LOC100898089</fullName>
    </submittedName>
</protein>
<dbReference type="InterPro" id="IPR050548">
    <property type="entry name" value="PcG_chromatin_remod_factors"/>
</dbReference>
<dbReference type="SMART" id="SM00249">
    <property type="entry name" value="PHD"/>
    <property type="match status" value="2"/>
</dbReference>
<dbReference type="PANTHER" id="PTHR12247">
    <property type="entry name" value="POLYCOMB GROUP PROTEIN"/>
    <property type="match status" value="1"/>
</dbReference>
<feature type="domain" description="PHD-type" evidence="14">
    <location>
        <begin position="242"/>
        <end position="311"/>
    </location>
</feature>
<dbReference type="InterPro" id="IPR011011">
    <property type="entry name" value="Znf_FYVE_PHD"/>
</dbReference>
<feature type="region of interest" description="Disordered" evidence="13">
    <location>
        <begin position="73"/>
        <end position="175"/>
    </location>
</feature>
<evidence type="ECO:0000256" key="10">
    <source>
        <dbReference type="ARBA" id="ARBA00023242"/>
    </source>
</evidence>
<feature type="compositionally biased region" description="Polar residues" evidence="13">
    <location>
        <begin position="477"/>
        <end position="491"/>
    </location>
</feature>
<feature type="compositionally biased region" description="Polar residues" evidence="13">
    <location>
        <begin position="363"/>
        <end position="374"/>
    </location>
</feature>
<dbReference type="InterPro" id="IPR019787">
    <property type="entry name" value="Znf_PHD-finger"/>
</dbReference>
<dbReference type="PROSITE" id="PS01359">
    <property type="entry name" value="ZF_PHD_1"/>
    <property type="match status" value="1"/>
</dbReference>
<dbReference type="PANTHER" id="PTHR12247:SF139">
    <property type="entry name" value="ATHERIN-RELATED"/>
    <property type="match status" value="1"/>
</dbReference>
<keyword evidence="3" id="KW-1017">Isopeptide bond</keyword>
<keyword evidence="8" id="KW-0832">Ubl conjugation</keyword>
<keyword evidence="2" id="KW-0678">Repressor</keyword>
<dbReference type="Pfam" id="PF00536">
    <property type="entry name" value="SAM_1"/>
    <property type="match status" value="1"/>
</dbReference>
<keyword evidence="12" id="KW-0175">Coiled coil</keyword>
<gene>
    <name evidence="18" type="primary">LOC100898089</name>
</gene>
<evidence type="ECO:0000256" key="8">
    <source>
        <dbReference type="ARBA" id="ARBA00022843"/>
    </source>
</evidence>
<feature type="compositionally biased region" description="Low complexity" evidence="13">
    <location>
        <begin position="347"/>
        <end position="362"/>
    </location>
</feature>
<evidence type="ECO:0000259" key="14">
    <source>
        <dbReference type="PROSITE" id="PS50016"/>
    </source>
</evidence>
<evidence type="ECO:0000256" key="7">
    <source>
        <dbReference type="ARBA" id="ARBA00022833"/>
    </source>
</evidence>
<feature type="compositionally biased region" description="Polar residues" evidence="13">
    <location>
        <begin position="124"/>
        <end position="145"/>
    </location>
</feature>
<dbReference type="SUPFAM" id="SSF47769">
    <property type="entry name" value="SAM/Pointed domain"/>
    <property type="match status" value="1"/>
</dbReference>
<dbReference type="Gene3D" id="1.10.150.50">
    <property type="entry name" value="Transcription Factor, Ets-1"/>
    <property type="match status" value="1"/>
</dbReference>
<feature type="compositionally biased region" description="Low complexity" evidence="13">
    <location>
        <begin position="401"/>
        <end position="411"/>
    </location>
</feature>
<dbReference type="InterPro" id="IPR013761">
    <property type="entry name" value="SAM/pointed_sf"/>
</dbReference>
<dbReference type="PROSITE" id="PS50016">
    <property type="entry name" value="ZF_PHD_2"/>
    <property type="match status" value="2"/>
</dbReference>
<dbReference type="SUPFAM" id="SSF57903">
    <property type="entry name" value="FYVE/PHD zinc finger"/>
    <property type="match status" value="2"/>
</dbReference>
<dbReference type="GO" id="GO:0042393">
    <property type="term" value="F:histone binding"/>
    <property type="evidence" value="ECO:0007669"/>
    <property type="project" value="TreeGrafter"/>
</dbReference>
<dbReference type="KEGG" id="goe:100898089"/>
<feature type="region of interest" description="Disordered" evidence="13">
    <location>
        <begin position="474"/>
        <end position="498"/>
    </location>
</feature>
<evidence type="ECO:0000259" key="16">
    <source>
        <dbReference type="PROSITE" id="PS52014"/>
    </source>
</evidence>
<reference evidence="18" key="1">
    <citation type="submission" date="2025-08" db="UniProtKB">
        <authorList>
            <consortium name="RefSeq"/>
        </authorList>
    </citation>
    <scope>IDENTIFICATION</scope>
</reference>
<organism evidence="17 18">
    <name type="scientific">Galendromus occidentalis</name>
    <name type="common">western predatory mite</name>
    <dbReference type="NCBI Taxonomy" id="34638"/>
    <lineage>
        <taxon>Eukaryota</taxon>
        <taxon>Metazoa</taxon>
        <taxon>Ecdysozoa</taxon>
        <taxon>Arthropoda</taxon>
        <taxon>Chelicerata</taxon>
        <taxon>Arachnida</taxon>
        <taxon>Acari</taxon>
        <taxon>Parasitiformes</taxon>
        <taxon>Mesostigmata</taxon>
        <taxon>Gamasina</taxon>
        <taxon>Phytoseioidea</taxon>
        <taxon>Phytoseiidae</taxon>
        <taxon>Typhlodrominae</taxon>
        <taxon>Galendromus</taxon>
    </lineage>
</organism>
<evidence type="ECO:0000256" key="2">
    <source>
        <dbReference type="ARBA" id="ARBA00022491"/>
    </source>
</evidence>